<gene>
    <name evidence="1" type="ORF">HAX54_034270</name>
</gene>
<evidence type="ECO:0000313" key="1">
    <source>
        <dbReference type="EMBL" id="MCD9645393.1"/>
    </source>
</evidence>
<evidence type="ECO:0000313" key="2">
    <source>
        <dbReference type="Proteomes" id="UP000823775"/>
    </source>
</evidence>
<protein>
    <submittedName>
        <fullName evidence="1">Uncharacterized protein</fullName>
    </submittedName>
</protein>
<dbReference type="EMBL" id="JACEIK010004417">
    <property type="protein sequence ID" value="MCD9645393.1"/>
    <property type="molecule type" value="Genomic_DNA"/>
</dbReference>
<keyword evidence="2" id="KW-1185">Reference proteome</keyword>
<comment type="caution">
    <text evidence="1">The sequence shown here is derived from an EMBL/GenBank/DDBJ whole genome shotgun (WGS) entry which is preliminary data.</text>
</comment>
<dbReference type="Proteomes" id="UP000823775">
    <property type="component" value="Unassembled WGS sequence"/>
</dbReference>
<proteinExistence type="predicted"/>
<sequence>MAAVTIEEEDEAVAVVFWSEFGRVLLKNGECWQWVVFRWVLIGSGRGGRLGGVGVREGDERRAAALVFSGHVGAKKAEGRKSDAALAS</sequence>
<reference evidence="1 2" key="1">
    <citation type="journal article" date="2021" name="BMC Genomics">
        <title>Datura genome reveals duplications of psychoactive alkaloid biosynthetic genes and high mutation rate following tissue culture.</title>
        <authorList>
            <person name="Rajewski A."/>
            <person name="Carter-House D."/>
            <person name="Stajich J."/>
            <person name="Litt A."/>
        </authorList>
    </citation>
    <scope>NUCLEOTIDE SEQUENCE [LARGE SCALE GENOMIC DNA]</scope>
    <source>
        <strain evidence="1">AR-01</strain>
    </source>
</reference>
<organism evidence="1 2">
    <name type="scientific">Datura stramonium</name>
    <name type="common">Jimsonweed</name>
    <name type="synonym">Common thornapple</name>
    <dbReference type="NCBI Taxonomy" id="4076"/>
    <lineage>
        <taxon>Eukaryota</taxon>
        <taxon>Viridiplantae</taxon>
        <taxon>Streptophyta</taxon>
        <taxon>Embryophyta</taxon>
        <taxon>Tracheophyta</taxon>
        <taxon>Spermatophyta</taxon>
        <taxon>Magnoliopsida</taxon>
        <taxon>eudicotyledons</taxon>
        <taxon>Gunneridae</taxon>
        <taxon>Pentapetalae</taxon>
        <taxon>asterids</taxon>
        <taxon>lamiids</taxon>
        <taxon>Solanales</taxon>
        <taxon>Solanaceae</taxon>
        <taxon>Solanoideae</taxon>
        <taxon>Datureae</taxon>
        <taxon>Datura</taxon>
    </lineage>
</organism>
<name>A0ABS8VEG6_DATST</name>
<accession>A0ABS8VEG6</accession>